<evidence type="ECO:0000256" key="2">
    <source>
        <dbReference type="SAM" id="Phobius"/>
    </source>
</evidence>
<dbReference type="RefSeq" id="WP_345463331.1">
    <property type="nucleotide sequence ID" value="NZ_BAABKG010000006.1"/>
</dbReference>
<reference evidence="4" key="1">
    <citation type="journal article" date="2019" name="Int. J. Syst. Evol. Microbiol.">
        <title>The Global Catalogue of Microorganisms (GCM) 10K type strain sequencing project: providing services to taxonomists for standard genome sequencing and annotation.</title>
        <authorList>
            <consortium name="The Broad Institute Genomics Platform"/>
            <consortium name="The Broad Institute Genome Sequencing Center for Infectious Disease"/>
            <person name="Wu L."/>
            <person name="Ma J."/>
        </authorList>
    </citation>
    <scope>NUCLEOTIDE SEQUENCE [LARGE SCALE GENOMIC DNA]</scope>
    <source>
        <strain evidence="4">JCM 18459</strain>
    </source>
</reference>
<comment type="caution">
    <text evidence="3">The sequence shown here is derived from an EMBL/GenBank/DDBJ whole genome shotgun (WGS) entry which is preliminary data.</text>
</comment>
<evidence type="ECO:0000313" key="4">
    <source>
        <dbReference type="Proteomes" id="UP001500221"/>
    </source>
</evidence>
<dbReference type="EMBL" id="BAABKG010000006">
    <property type="protein sequence ID" value="GAA5155564.1"/>
    <property type="molecule type" value="Genomic_DNA"/>
</dbReference>
<evidence type="ECO:0000256" key="1">
    <source>
        <dbReference type="SAM" id="MobiDB-lite"/>
    </source>
</evidence>
<evidence type="ECO:0000313" key="3">
    <source>
        <dbReference type="EMBL" id="GAA5155564.1"/>
    </source>
</evidence>
<sequence length="96" mass="9241">MSTPPSPGRRPLEPTANLDHGPTSDVSGRPGRGLVPWLAVVAVGLVAAGAGLLLDGLPTVLAAVLAVGGLLVVVIGCLVVGRRGTPGSGGGFSALG</sequence>
<dbReference type="Proteomes" id="UP001500221">
    <property type="component" value="Unassembled WGS sequence"/>
</dbReference>
<evidence type="ECO:0008006" key="5">
    <source>
        <dbReference type="Google" id="ProtNLM"/>
    </source>
</evidence>
<keyword evidence="2" id="KW-0472">Membrane</keyword>
<protein>
    <recommendedName>
        <fullName evidence="5">DUF3040 domain-containing protein</fullName>
    </recommendedName>
</protein>
<feature type="transmembrane region" description="Helical" evidence="2">
    <location>
        <begin position="34"/>
        <end position="54"/>
    </location>
</feature>
<feature type="region of interest" description="Disordered" evidence="1">
    <location>
        <begin position="1"/>
        <end position="29"/>
    </location>
</feature>
<proteinExistence type="predicted"/>
<organism evidence="3 4">
    <name type="scientific">Nocardioides marinquilinus</name>
    <dbReference type="NCBI Taxonomy" id="1210400"/>
    <lineage>
        <taxon>Bacteria</taxon>
        <taxon>Bacillati</taxon>
        <taxon>Actinomycetota</taxon>
        <taxon>Actinomycetes</taxon>
        <taxon>Propionibacteriales</taxon>
        <taxon>Nocardioidaceae</taxon>
        <taxon>Nocardioides</taxon>
    </lineage>
</organism>
<gene>
    <name evidence="3" type="ORF">GCM10023340_41180</name>
</gene>
<name>A0ABP9Q1J0_9ACTN</name>
<accession>A0ABP9Q1J0</accession>
<feature type="transmembrane region" description="Helical" evidence="2">
    <location>
        <begin position="60"/>
        <end position="80"/>
    </location>
</feature>
<keyword evidence="4" id="KW-1185">Reference proteome</keyword>
<keyword evidence="2" id="KW-0812">Transmembrane</keyword>
<keyword evidence="2" id="KW-1133">Transmembrane helix</keyword>